<dbReference type="PANTHER" id="PTHR47947:SF48">
    <property type="match status" value="1"/>
</dbReference>
<proteinExistence type="predicted"/>
<evidence type="ECO:0000256" key="1">
    <source>
        <dbReference type="ARBA" id="ARBA00022617"/>
    </source>
</evidence>
<protein>
    <submittedName>
        <fullName evidence="6">Uncharacterized protein</fullName>
    </submittedName>
</protein>
<dbReference type="AlphaFoldDB" id="A0A9J5ZM54"/>
<keyword evidence="4" id="KW-0408">Iron</keyword>
<dbReference type="Gene3D" id="1.20.930.50">
    <property type="match status" value="1"/>
</dbReference>
<dbReference type="OrthoDB" id="1935897at2759"/>
<keyword evidence="3" id="KW-0560">Oxidoreductase</keyword>
<accession>A0A9J5ZM54</accession>
<evidence type="ECO:0000313" key="6">
    <source>
        <dbReference type="EMBL" id="KAG5613204.1"/>
    </source>
</evidence>
<dbReference type="InterPro" id="IPR050651">
    <property type="entry name" value="Plant_Cytochrome_P450_Monoox"/>
</dbReference>
<evidence type="ECO:0000256" key="4">
    <source>
        <dbReference type="ARBA" id="ARBA00023004"/>
    </source>
</evidence>
<dbReference type="EMBL" id="JACXVP010000004">
    <property type="protein sequence ID" value="KAG5613204.1"/>
    <property type="molecule type" value="Genomic_DNA"/>
</dbReference>
<evidence type="ECO:0000256" key="2">
    <source>
        <dbReference type="ARBA" id="ARBA00022723"/>
    </source>
</evidence>
<dbReference type="SUPFAM" id="SSF48264">
    <property type="entry name" value="Cytochrome P450"/>
    <property type="match status" value="1"/>
</dbReference>
<evidence type="ECO:0000256" key="3">
    <source>
        <dbReference type="ARBA" id="ARBA00023002"/>
    </source>
</evidence>
<evidence type="ECO:0000313" key="7">
    <source>
        <dbReference type="Proteomes" id="UP000824120"/>
    </source>
</evidence>
<reference evidence="6 7" key="1">
    <citation type="submission" date="2020-09" db="EMBL/GenBank/DDBJ databases">
        <title>De no assembly of potato wild relative species, Solanum commersonii.</title>
        <authorList>
            <person name="Cho K."/>
        </authorList>
    </citation>
    <scope>NUCLEOTIDE SEQUENCE [LARGE SCALE GENOMIC DNA]</scope>
    <source>
        <strain evidence="6">LZ3.2</strain>
        <tissue evidence="6">Leaf</tissue>
    </source>
</reference>
<organism evidence="6 7">
    <name type="scientific">Solanum commersonii</name>
    <name type="common">Commerson's wild potato</name>
    <name type="synonym">Commerson's nightshade</name>
    <dbReference type="NCBI Taxonomy" id="4109"/>
    <lineage>
        <taxon>Eukaryota</taxon>
        <taxon>Viridiplantae</taxon>
        <taxon>Streptophyta</taxon>
        <taxon>Embryophyta</taxon>
        <taxon>Tracheophyta</taxon>
        <taxon>Spermatophyta</taxon>
        <taxon>Magnoliopsida</taxon>
        <taxon>eudicotyledons</taxon>
        <taxon>Gunneridae</taxon>
        <taxon>Pentapetalae</taxon>
        <taxon>asterids</taxon>
        <taxon>lamiids</taxon>
        <taxon>Solanales</taxon>
        <taxon>Solanaceae</taxon>
        <taxon>Solanoideae</taxon>
        <taxon>Solaneae</taxon>
        <taxon>Solanum</taxon>
    </lineage>
</organism>
<dbReference type="GO" id="GO:0016705">
    <property type="term" value="F:oxidoreductase activity, acting on paired donors, with incorporation or reduction of molecular oxygen"/>
    <property type="evidence" value="ECO:0007669"/>
    <property type="project" value="InterPro"/>
</dbReference>
<evidence type="ECO:0000256" key="5">
    <source>
        <dbReference type="ARBA" id="ARBA00023033"/>
    </source>
</evidence>
<keyword evidence="7" id="KW-1185">Reference proteome</keyword>
<dbReference type="GO" id="GO:0005506">
    <property type="term" value="F:iron ion binding"/>
    <property type="evidence" value="ECO:0007669"/>
    <property type="project" value="InterPro"/>
</dbReference>
<keyword evidence="5" id="KW-0503">Monooxygenase</keyword>
<sequence>MSSTLVHIPHHYLSYDFWPLRMVLVRCSNIDLEPSTYHEAAKDPRWVLVSQQSSGLGDNGTWVVVDLPPTTNRGKTSKELKVHTHFAKLKQWITLLPVIGHLHLFSGSNLPHKTFGLLAVKYGPIFTVKFGAHQVLVPAKALAVELLGYNYAIFGLGPYGPYWREMKKIVVLELLSNHHVQMLKTYSRI</sequence>
<comment type="caution">
    <text evidence="6">The sequence shown here is derived from an EMBL/GenBank/DDBJ whole genome shotgun (WGS) entry which is preliminary data.</text>
</comment>
<dbReference type="Proteomes" id="UP000824120">
    <property type="component" value="Chromosome 4"/>
</dbReference>
<dbReference type="InterPro" id="IPR036396">
    <property type="entry name" value="Cyt_P450_sf"/>
</dbReference>
<dbReference type="GO" id="GO:0004497">
    <property type="term" value="F:monooxygenase activity"/>
    <property type="evidence" value="ECO:0007669"/>
    <property type="project" value="UniProtKB-KW"/>
</dbReference>
<dbReference type="GO" id="GO:0020037">
    <property type="term" value="F:heme binding"/>
    <property type="evidence" value="ECO:0007669"/>
    <property type="project" value="InterPro"/>
</dbReference>
<name>A0A9J5ZM54_SOLCO</name>
<gene>
    <name evidence="6" type="ORF">H5410_024485</name>
</gene>
<keyword evidence="2" id="KW-0479">Metal-binding</keyword>
<dbReference type="PANTHER" id="PTHR47947">
    <property type="entry name" value="CYTOCHROME P450 82C3-RELATED"/>
    <property type="match status" value="1"/>
</dbReference>
<keyword evidence="1" id="KW-0349">Heme</keyword>